<dbReference type="PANTHER" id="PTHR12651">
    <property type="entry name" value="26S PROTEASOME NON-ATPASE REGULATORY SUBUNIT 9"/>
    <property type="match status" value="1"/>
</dbReference>
<evidence type="ECO:0000259" key="4">
    <source>
        <dbReference type="Pfam" id="PF18265"/>
    </source>
</evidence>
<dbReference type="Pfam" id="PF18265">
    <property type="entry name" value="Nas2_N"/>
    <property type="match status" value="1"/>
</dbReference>
<dbReference type="GO" id="GO:0005737">
    <property type="term" value="C:cytoplasm"/>
    <property type="evidence" value="ECO:0007669"/>
    <property type="project" value="TreeGrafter"/>
</dbReference>
<gene>
    <name evidence="5" type="ORF">INT43_005672</name>
</gene>
<dbReference type="InterPro" id="IPR036034">
    <property type="entry name" value="PDZ_sf"/>
</dbReference>
<evidence type="ECO:0000256" key="2">
    <source>
        <dbReference type="ARBA" id="ARBA00068021"/>
    </source>
</evidence>
<dbReference type="GO" id="GO:0070682">
    <property type="term" value="P:proteasome regulatory particle assembly"/>
    <property type="evidence" value="ECO:0007669"/>
    <property type="project" value="InterPro"/>
</dbReference>
<evidence type="ECO:0000256" key="3">
    <source>
        <dbReference type="SAM" id="MobiDB-lite"/>
    </source>
</evidence>
<dbReference type="Gene3D" id="2.30.42.10">
    <property type="match status" value="1"/>
</dbReference>
<protein>
    <recommendedName>
        <fullName evidence="2">Probable 26S proteasome regulatory subunit p27</fullName>
    </recommendedName>
</protein>
<keyword evidence="1" id="KW-0143">Chaperone</keyword>
<feature type="compositionally biased region" description="Low complexity" evidence="3">
    <location>
        <begin position="100"/>
        <end position="120"/>
    </location>
</feature>
<reference evidence="5" key="1">
    <citation type="submission" date="2020-12" db="EMBL/GenBank/DDBJ databases">
        <title>Metabolic potential, ecology and presence of endohyphal bacteria is reflected in genomic diversity of Mucoromycotina.</title>
        <authorList>
            <person name="Muszewska A."/>
            <person name="Okrasinska A."/>
            <person name="Steczkiewicz K."/>
            <person name="Drgas O."/>
            <person name="Orlowska M."/>
            <person name="Perlinska-Lenart U."/>
            <person name="Aleksandrzak-Piekarczyk T."/>
            <person name="Szatraj K."/>
            <person name="Zielenkiewicz U."/>
            <person name="Pilsyk S."/>
            <person name="Malc E."/>
            <person name="Mieczkowski P."/>
            <person name="Kruszewska J.S."/>
            <person name="Biernat P."/>
            <person name="Pawlowska J."/>
        </authorList>
    </citation>
    <scope>NUCLEOTIDE SEQUENCE</scope>
    <source>
        <strain evidence="5">WA0000067209</strain>
    </source>
</reference>
<evidence type="ECO:0000313" key="6">
    <source>
        <dbReference type="Proteomes" id="UP000654370"/>
    </source>
</evidence>
<evidence type="ECO:0000313" key="5">
    <source>
        <dbReference type="EMBL" id="KAG2176432.1"/>
    </source>
</evidence>
<feature type="region of interest" description="Disordered" evidence="3">
    <location>
        <begin position="98"/>
        <end position="133"/>
    </location>
</feature>
<dbReference type="InterPro" id="IPR040815">
    <property type="entry name" value="Nas2_N"/>
</dbReference>
<dbReference type="FunFam" id="2.30.42.10:FF:000107">
    <property type="entry name" value="26S proteasome non-ATPase regulatory subunit 9"/>
    <property type="match status" value="1"/>
</dbReference>
<name>A0A8H7PLY3_MORIS</name>
<sequence>MGIEVKKLGQMSTAMDDAKALIAKKDDIEAQIRELEATLRMQGNVGMNQPLIDREGFPRSDIDLVAVRTARHSIIELTNDHKDIMKQIEAAILGLHQDNQPSKSQAASSTTTSQSAPSASNEPFARVNGVAPDSPAKEAVSNLHGLIKEDLIVRFGTVHSGNHRMLQALSDVVKEGVRTNLTTVPVVVKRNGEIITLTLTPQRAGSRYTLGCHLVPL</sequence>
<dbReference type="InterPro" id="IPR035269">
    <property type="entry name" value="PSMD9"/>
</dbReference>
<proteinExistence type="predicted"/>
<dbReference type="Gene3D" id="6.10.140.1710">
    <property type="match status" value="1"/>
</dbReference>
<dbReference type="GO" id="GO:0005634">
    <property type="term" value="C:nucleus"/>
    <property type="evidence" value="ECO:0007669"/>
    <property type="project" value="TreeGrafter"/>
</dbReference>
<organism evidence="5 6">
    <name type="scientific">Mortierella isabellina</name>
    <name type="common">Filamentous fungus</name>
    <name type="synonym">Umbelopsis isabellina</name>
    <dbReference type="NCBI Taxonomy" id="91625"/>
    <lineage>
        <taxon>Eukaryota</taxon>
        <taxon>Fungi</taxon>
        <taxon>Fungi incertae sedis</taxon>
        <taxon>Mucoromycota</taxon>
        <taxon>Mucoromycotina</taxon>
        <taxon>Umbelopsidomycetes</taxon>
        <taxon>Umbelopsidales</taxon>
        <taxon>Umbelopsidaceae</taxon>
        <taxon>Umbelopsis</taxon>
    </lineage>
</organism>
<dbReference type="Proteomes" id="UP000654370">
    <property type="component" value="Unassembled WGS sequence"/>
</dbReference>
<dbReference type="PANTHER" id="PTHR12651:SF1">
    <property type="entry name" value="26S PROTEASOME NON-ATPASE REGULATORY SUBUNIT 9"/>
    <property type="match status" value="1"/>
</dbReference>
<dbReference type="OrthoDB" id="72325at2759"/>
<keyword evidence="6" id="KW-1185">Reference proteome</keyword>
<comment type="caution">
    <text evidence="5">The sequence shown here is derived from an EMBL/GenBank/DDBJ whole genome shotgun (WGS) entry which is preliminary data.</text>
</comment>
<dbReference type="AlphaFoldDB" id="A0A8H7PLY3"/>
<feature type="domain" description="Nas2 N-terminal" evidence="4">
    <location>
        <begin position="19"/>
        <end position="97"/>
    </location>
</feature>
<dbReference type="EMBL" id="JAEPQZ010000010">
    <property type="protein sequence ID" value="KAG2176432.1"/>
    <property type="molecule type" value="Genomic_DNA"/>
</dbReference>
<evidence type="ECO:0000256" key="1">
    <source>
        <dbReference type="ARBA" id="ARBA00023186"/>
    </source>
</evidence>
<accession>A0A8H7PLY3</accession>
<dbReference type="SUPFAM" id="SSF50156">
    <property type="entry name" value="PDZ domain-like"/>
    <property type="match status" value="1"/>
</dbReference>